<gene>
    <name evidence="1" type="ORF">UFOVP66_33</name>
</gene>
<evidence type="ECO:0008006" key="2">
    <source>
        <dbReference type="Google" id="ProtNLM"/>
    </source>
</evidence>
<protein>
    <recommendedName>
        <fullName evidence="2">Helix-turn-helix domain containing protein</fullName>
    </recommendedName>
</protein>
<sequence>MNTRGLYLTDTELRTVIEQASRAGAEVALRSVLPRLDPMRPRHVNITQAMEMTGIGRSKLNQLIAAHKIKVNGVGTIPIEQIDRLIQEPADFY</sequence>
<organism evidence="1">
    <name type="scientific">uncultured Caudovirales phage</name>
    <dbReference type="NCBI Taxonomy" id="2100421"/>
    <lineage>
        <taxon>Viruses</taxon>
        <taxon>Duplodnaviria</taxon>
        <taxon>Heunggongvirae</taxon>
        <taxon>Uroviricota</taxon>
        <taxon>Caudoviricetes</taxon>
        <taxon>Peduoviridae</taxon>
        <taxon>Maltschvirus</taxon>
        <taxon>Maltschvirus maltsch</taxon>
    </lineage>
</organism>
<name>A0A6J5KUJ3_9CAUD</name>
<accession>A0A6J5KUJ3</accession>
<reference evidence="1" key="1">
    <citation type="submission" date="2020-04" db="EMBL/GenBank/DDBJ databases">
        <authorList>
            <person name="Chiriac C."/>
            <person name="Salcher M."/>
            <person name="Ghai R."/>
            <person name="Kavagutti S V."/>
        </authorList>
    </citation>
    <scope>NUCLEOTIDE SEQUENCE</scope>
</reference>
<dbReference type="EMBL" id="LR796180">
    <property type="protein sequence ID" value="CAB4124806.1"/>
    <property type="molecule type" value="Genomic_DNA"/>
</dbReference>
<proteinExistence type="predicted"/>
<evidence type="ECO:0000313" key="1">
    <source>
        <dbReference type="EMBL" id="CAB4124806.1"/>
    </source>
</evidence>